<evidence type="ECO:0000259" key="7">
    <source>
        <dbReference type="PROSITE" id="PS50011"/>
    </source>
</evidence>
<evidence type="ECO:0000256" key="5">
    <source>
        <dbReference type="ARBA" id="ARBA00022840"/>
    </source>
</evidence>
<dbReference type="SMART" id="SM00220">
    <property type="entry name" value="S_TKc"/>
    <property type="match status" value="1"/>
</dbReference>
<evidence type="ECO:0000256" key="3">
    <source>
        <dbReference type="ARBA" id="ARBA00022741"/>
    </source>
</evidence>
<protein>
    <submittedName>
        <fullName evidence="8">Dual specificity tyrosine-phosphorylation-regulated kinase 4</fullName>
    </submittedName>
</protein>
<dbReference type="GO" id="GO:0004713">
    <property type="term" value="F:protein tyrosine kinase activity"/>
    <property type="evidence" value="ECO:0007669"/>
    <property type="project" value="TreeGrafter"/>
</dbReference>
<dbReference type="Gene3D" id="1.10.510.10">
    <property type="entry name" value="Transferase(Phosphotransferase) domain 1"/>
    <property type="match status" value="1"/>
</dbReference>
<feature type="compositionally biased region" description="Polar residues" evidence="6">
    <location>
        <begin position="21"/>
        <end position="38"/>
    </location>
</feature>
<accession>A0AAV4DKM7</accession>
<keyword evidence="4 8" id="KW-0418">Kinase</keyword>
<gene>
    <name evidence="8" type="ORF">PoB_007124400</name>
</gene>
<dbReference type="InterPro" id="IPR011009">
    <property type="entry name" value="Kinase-like_dom_sf"/>
</dbReference>
<evidence type="ECO:0000313" key="8">
    <source>
        <dbReference type="EMBL" id="GFO44739.1"/>
    </source>
</evidence>
<sequence>MSSSTPPAHTMAIEQMFEDIPNNSFGSSYSFPTQQTPKGKSGQKQEEAGRFNKPSQLNSKSESKERGRSKVIKSGSETRSGTSTTRGTLKLDSDTLLGSSKSVEEAAVRRNKRISLTQKQQLDRMTPTTALAMFGFRNHMVIVFELLGMNLYQVLNKNGNRGLPMVRILPIARGILKCLELLFRNRIIHCDLKPENIMIRRNGDLGTIKGSVEAMTWGLMKPHTITNPSVRKSVIQVSPYIKRKVSYCSILLKPRVFLIPSSSIFGTKKGSNENDQLAAIEEVMGEMPKSLLVKSTKVRDAIISQNSNRGAPGSKQLSAEIGGDEPFKDFIAKGYEDIETRGKEVEELQVINNLRLLIDKDDEPTFYSRVWKTTYTPDLDFATNNILRETNRQVLAPLATIPANTNP</sequence>
<comment type="caution">
    <text evidence="8">The sequence shown here is derived from an EMBL/GenBank/DDBJ whole genome shotgun (WGS) entry which is preliminary data.</text>
</comment>
<evidence type="ECO:0000256" key="2">
    <source>
        <dbReference type="ARBA" id="ARBA00022679"/>
    </source>
</evidence>
<name>A0AAV4DKM7_9GAST</name>
<organism evidence="8 9">
    <name type="scientific">Plakobranchus ocellatus</name>
    <dbReference type="NCBI Taxonomy" id="259542"/>
    <lineage>
        <taxon>Eukaryota</taxon>
        <taxon>Metazoa</taxon>
        <taxon>Spiralia</taxon>
        <taxon>Lophotrochozoa</taxon>
        <taxon>Mollusca</taxon>
        <taxon>Gastropoda</taxon>
        <taxon>Heterobranchia</taxon>
        <taxon>Euthyneura</taxon>
        <taxon>Panpulmonata</taxon>
        <taxon>Sacoglossa</taxon>
        <taxon>Placobranchoidea</taxon>
        <taxon>Plakobranchidae</taxon>
        <taxon>Plakobranchus</taxon>
    </lineage>
</organism>
<evidence type="ECO:0000256" key="1">
    <source>
        <dbReference type="ARBA" id="ARBA00022527"/>
    </source>
</evidence>
<evidence type="ECO:0000313" key="9">
    <source>
        <dbReference type="Proteomes" id="UP000735302"/>
    </source>
</evidence>
<dbReference type="PANTHER" id="PTHR24058:SF17">
    <property type="entry name" value="HOMEODOMAIN INTERACTING PROTEIN KINASE, ISOFORM D"/>
    <property type="match status" value="1"/>
</dbReference>
<dbReference type="GO" id="GO:0005524">
    <property type="term" value="F:ATP binding"/>
    <property type="evidence" value="ECO:0007669"/>
    <property type="project" value="UniProtKB-KW"/>
</dbReference>
<dbReference type="Pfam" id="PF00069">
    <property type="entry name" value="Pkinase"/>
    <property type="match status" value="1"/>
</dbReference>
<feature type="compositionally biased region" description="Low complexity" evidence="6">
    <location>
        <begin position="74"/>
        <end position="88"/>
    </location>
</feature>
<dbReference type="PROSITE" id="PS00108">
    <property type="entry name" value="PROTEIN_KINASE_ST"/>
    <property type="match status" value="1"/>
</dbReference>
<keyword evidence="5" id="KW-0067">ATP-binding</keyword>
<dbReference type="SUPFAM" id="SSF56112">
    <property type="entry name" value="Protein kinase-like (PK-like)"/>
    <property type="match status" value="1"/>
</dbReference>
<feature type="domain" description="Protein kinase" evidence="7">
    <location>
        <begin position="14"/>
        <end position="366"/>
    </location>
</feature>
<dbReference type="InterPro" id="IPR050494">
    <property type="entry name" value="Ser_Thr_dual-spec_kinase"/>
</dbReference>
<keyword evidence="9" id="KW-1185">Reference proteome</keyword>
<keyword evidence="2" id="KW-0808">Transferase</keyword>
<dbReference type="GO" id="GO:0004674">
    <property type="term" value="F:protein serine/threonine kinase activity"/>
    <property type="evidence" value="ECO:0007669"/>
    <property type="project" value="UniProtKB-KW"/>
</dbReference>
<evidence type="ECO:0000256" key="4">
    <source>
        <dbReference type="ARBA" id="ARBA00022777"/>
    </source>
</evidence>
<feature type="region of interest" description="Disordered" evidence="6">
    <location>
        <begin position="1"/>
        <end position="93"/>
    </location>
</feature>
<dbReference type="GO" id="GO:0005737">
    <property type="term" value="C:cytoplasm"/>
    <property type="evidence" value="ECO:0007669"/>
    <property type="project" value="TreeGrafter"/>
</dbReference>
<keyword evidence="1" id="KW-0723">Serine/threonine-protein kinase</keyword>
<reference evidence="8 9" key="1">
    <citation type="journal article" date="2021" name="Elife">
        <title>Chloroplast acquisition without the gene transfer in kleptoplastic sea slugs, Plakobranchus ocellatus.</title>
        <authorList>
            <person name="Maeda T."/>
            <person name="Takahashi S."/>
            <person name="Yoshida T."/>
            <person name="Shimamura S."/>
            <person name="Takaki Y."/>
            <person name="Nagai Y."/>
            <person name="Toyoda A."/>
            <person name="Suzuki Y."/>
            <person name="Arimoto A."/>
            <person name="Ishii H."/>
            <person name="Satoh N."/>
            <person name="Nishiyama T."/>
            <person name="Hasebe M."/>
            <person name="Maruyama T."/>
            <person name="Minagawa J."/>
            <person name="Obokata J."/>
            <person name="Shigenobu S."/>
        </authorList>
    </citation>
    <scope>NUCLEOTIDE SEQUENCE [LARGE SCALE GENOMIC DNA]</scope>
</reference>
<dbReference type="InterPro" id="IPR000719">
    <property type="entry name" value="Prot_kinase_dom"/>
</dbReference>
<dbReference type="EMBL" id="BLXT01007982">
    <property type="protein sequence ID" value="GFO44739.1"/>
    <property type="molecule type" value="Genomic_DNA"/>
</dbReference>
<dbReference type="PANTHER" id="PTHR24058">
    <property type="entry name" value="DUAL SPECIFICITY PROTEIN KINASE"/>
    <property type="match status" value="1"/>
</dbReference>
<dbReference type="PROSITE" id="PS50011">
    <property type="entry name" value="PROTEIN_KINASE_DOM"/>
    <property type="match status" value="1"/>
</dbReference>
<evidence type="ECO:0000256" key="6">
    <source>
        <dbReference type="SAM" id="MobiDB-lite"/>
    </source>
</evidence>
<keyword evidence="3" id="KW-0547">Nucleotide-binding</keyword>
<dbReference type="InterPro" id="IPR008271">
    <property type="entry name" value="Ser/Thr_kinase_AS"/>
</dbReference>
<proteinExistence type="predicted"/>
<dbReference type="AlphaFoldDB" id="A0AAV4DKM7"/>
<dbReference type="Proteomes" id="UP000735302">
    <property type="component" value="Unassembled WGS sequence"/>
</dbReference>